<protein>
    <submittedName>
        <fullName evidence="1">Uncharacterized protein</fullName>
    </submittedName>
</protein>
<sequence>MPNEVQAFENKHLAIMTAIAIHTQQEKALAEKSKEMKAELEKAMDEHGIKSIDNDLIKITRVDESKTTSIDTKKLKDKEPKLYGELLEDYPKTSVRKAHVKFVVK</sequence>
<dbReference type="AlphaFoldDB" id="A0A9W3JUR0"/>
<reference evidence="1 2" key="1">
    <citation type="journal article" date="2013" name="Genome Announc.">
        <title>Complete Genome Sequence of Bacillus thuringiensis Serovar Israelensis Strain HD-789.</title>
        <authorList>
            <person name="Doggett N.A."/>
            <person name="Stubben C.J."/>
            <person name="Chertkov O."/>
            <person name="Bruce D.C."/>
            <person name="Detter J.C."/>
            <person name="Johnson S.L."/>
            <person name="Han C.S."/>
        </authorList>
    </citation>
    <scope>NUCLEOTIDE SEQUENCE [LARGE SCALE GENOMIC DNA]</scope>
    <source>
        <strain evidence="1 2">HD-789</strain>
    </source>
</reference>
<name>A0A9W3JUR0_BACTU</name>
<proteinExistence type="predicted"/>
<evidence type="ECO:0000313" key="1">
    <source>
        <dbReference type="EMBL" id="AFQ28153.1"/>
    </source>
</evidence>
<organism evidence="1 2">
    <name type="scientific">Bacillus thuringiensis HD-789</name>
    <dbReference type="NCBI Taxonomy" id="1217737"/>
    <lineage>
        <taxon>Bacteria</taxon>
        <taxon>Bacillati</taxon>
        <taxon>Bacillota</taxon>
        <taxon>Bacilli</taxon>
        <taxon>Bacillales</taxon>
        <taxon>Bacillaceae</taxon>
        <taxon>Bacillus</taxon>
        <taxon>Bacillus cereus group</taxon>
    </lineage>
</organism>
<dbReference type="RefSeq" id="WP_001132421.1">
    <property type="nucleotide sequence ID" value="NC_018508.1"/>
</dbReference>
<dbReference type="KEGG" id="btn:BTF1_19920"/>
<gene>
    <name evidence="1" type="ORF">BTF1_19920</name>
</gene>
<dbReference type="EMBL" id="CP003763">
    <property type="protein sequence ID" value="AFQ28153.1"/>
    <property type="molecule type" value="Genomic_DNA"/>
</dbReference>
<evidence type="ECO:0000313" key="2">
    <source>
        <dbReference type="Proteomes" id="UP000005257"/>
    </source>
</evidence>
<accession>A0A9W3JUR0</accession>
<dbReference type="Proteomes" id="UP000005257">
    <property type="component" value="Chromosome"/>
</dbReference>